<dbReference type="GO" id="GO:0005634">
    <property type="term" value="C:nucleus"/>
    <property type="evidence" value="ECO:0007669"/>
    <property type="project" value="UniProtKB-SubCell"/>
</dbReference>
<dbReference type="CDD" id="cd12148">
    <property type="entry name" value="fungal_TF_MHR"/>
    <property type="match status" value="1"/>
</dbReference>
<evidence type="ECO:0000256" key="1">
    <source>
        <dbReference type="ARBA" id="ARBA00004123"/>
    </source>
</evidence>
<organism evidence="5 6">
    <name type="scientific">Cochliobolus heterostrophus (strain C5 / ATCC 48332 / race O)</name>
    <name type="common">Southern corn leaf blight fungus</name>
    <name type="synonym">Bipolaris maydis</name>
    <dbReference type="NCBI Taxonomy" id="701091"/>
    <lineage>
        <taxon>Eukaryota</taxon>
        <taxon>Fungi</taxon>
        <taxon>Dikarya</taxon>
        <taxon>Ascomycota</taxon>
        <taxon>Pezizomycotina</taxon>
        <taxon>Dothideomycetes</taxon>
        <taxon>Pleosporomycetidae</taxon>
        <taxon>Pleosporales</taxon>
        <taxon>Pleosporineae</taxon>
        <taxon>Pleosporaceae</taxon>
        <taxon>Bipolaris</taxon>
    </lineage>
</organism>
<accession>M2V7H9</accession>
<feature type="domain" description="Zn(2)-C6 fungal-type" evidence="4">
    <location>
        <begin position="37"/>
        <end position="68"/>
    </location>
</feature>
<evidence type="ECO:0000313" key="6">
    <source>
        <dbReference type="Proteomes" id="UP000016936"/>
    </source>
</evidence>
<dbReference type="PANTHER" id="PTHR31001">
    <property type="entry name" value="UNCHARACTERIZED TRANSCRIPTIONAL REGULATORY PROTEIN"/>
    <property type="match status" value="1"/>
</dbReference>
<dbReference type="GO" id="GO:0003677">
    <property type="term" value="F:DNA binding"/>
    <property type="evidence" value="ECO:0007669"/>
    <property type="project" value="InterPro"/>
</dbReference>
<dbReference type="CDD" id="cd00067">
    <property type="entry name" value="GAL4"/>
    <property type="match status" value="1"/>
</dbReference>
<dbReference type="InterPro" id="IPR050613">
    <property type="entry name" value="Sec_Metabolite_Reg"/>
</dbReference>
<gene>
    <name evidence="5" type="ORF">COCHEDRAFT_1089263</name>
</gene>
<dbReference type="GO" id="GO:0006351">
    <property type="term" value="P:DNA-templated transcription"/>
    <property type="evidence" value="ECO:0007669"/>
    <property type="project" value="InterPro"/>
</dbReference>
<dbReference type="HOGENOM" id="CLU_005937_1_0_1"/>
<dbReference type="GO" id="GO:0000981">
    <property type="term" value="F:DNA-binding transcription factor activity, RNA polymerase II-specific"/>
    <property type="evidence" value="ECO:0007669"/>
    <property type="project" value="InterPro"/>
</dbReference>
<dbReference type="SUPFAM" id="SSF57701">
    <property type="entry name" value="Zn2/Cys6 DNA-binding domain"/>
    <property type="match status" value="1"/>
</dbReference>
<reference evidence="5 6" key="1">
    <citation type="journal article" date="2012" name="PLoS Pathog.">
        <title>Diverse lifestyles and strategies of plant pathogenesis encoded in the genomes of eighteen Dothideomycetes fungi.</title>
        <authorList>
            <person name="Ohm R.A."/>
            <person name="Feau N."/>
            <person name="Henrissat B."/>
            <person name="Schoch C.L."/>
            <person name="Horwitz B.A."/>
            <person name="Barry K.W."/>
            <person name="Condon B.J."/>
            <person name="Copeland A.C."/>
            <person name="Dhillon B."/>
            <person name="Glaser F."/>
            <person name="Hesse C.N."/>
            <person name="Kosti I."/>
            <person name="LaButti K."/>
            <person name="Lindquist E.A."/>
            <person name="Lucas S."/>
            <person name="Salamov A.A."/>
            <person name="Bradshaw R.E."/>
            <person name="Ciuffetti L."/>
            <person name="Hamelin R.C."/>
            <person name="Kema G.H.J."/>
            <person name="Lawrence C."/>
            <person name="Scott J.A."/>
            <person name="Spatafora J.W."/>
            <person name="Turgeon B.G."/>
            <person name="de Wit P.J.G.M."/>
            <person name="Zhong S."/>
            <person name="Goodwin S.B."/>
            <person name="Grigoriev I.V."/>
        </authorList>
    </citation>
    <scope>NUCLEOTIDE SEQUENCE [LARGE SCALE GENOMIC DNA]</scope>
    <source>
        <strain evidence="6">C5 / ATCC 48332 / race O</strain>
    </source>
</reference>
<dbReference type="PROSITE" id="PS00463">
    <property type="entry name" value="ZN2_CY6_FUNGAL_1"/>
    <property type="match status" value="1"/>
</dbReference>
<dbReference type="Pfam" id="PF00172">
    <property type="entry name" value="Zn_clus"/>
    <property type="match status" value="1"/>
</dbReference>
<dbReference type="InterPro" id="IPR036864">
    <property type="entry name" value="Zn2-C6_fun-type_DNA-bd_sf"/>
</dbReference>
<dbReference type="PANTHER" id="PTHR31001:SF88">
    <property type="entry name" value="TRANSCRIPTION FACTOR PDR3"/>
    <property type="match status" value="1"/>
</dbReference>
<dbReference type="eggNOG" id="ENOG502QVWI">
    <property type="taxonomic scope" value="Eukaryota"/>
</dbReference>
<dbReference type="PROSITE" id="PS50048">
    <property type="entry name" value="ZN2_CY6_FUNGAL_2"/>
    <property type="match status" value="1"/>
</dbReference>
<dbReference type="Gene3D" id="4.10.240.10">
    <property type="entry name" value="Zn(2)-C6 fungal-type DNA-binding domain"/>
    <property type="match status" value="1"/>
</dbReference>
<comment type="subcellular location">
    <subcellularLocation>
        <location evidence="1">Nucleus</location>
    </subcellularLocation>
</comment>
<dbReference type="OrthoDB" id="1747771at2759"/>
<feature type="non-terminal residue" evidence="5">
    <location>
        <position position="620"/>
    </location>
</feature>
<dbReference type="InterPro" id="IPR001138">
    <property type="entry name" value="Zn2Cys6_DnaBD"/>
</dbReference>
<keyword evidence="3" id="KW-0539">Nucleus</keyword>
<evidence type="ECO:0000256" key="2">
    <source>
        <dbReference type="ARBA" id="ARBA00022723"/>
    </source>
</evidence>
<dbReference type="GO" id="GO:0008270">
    <property type="term" value="F:zinc ion binding"/>
    <property type="evidence" value="ECO:0007669"/>
    <property type="project" value="InterPro"/>
</dbReference>
<dbReference type="Pfam" id="PF04082">
    <property type="entry name" value="Fungal_trans"/>
    <property type="match status" value="1"/>
</dbReference>
<sequence>MGEVSFEQDHALQHQTLGETVVTRKKQPSRLQRQSLSCTKCRERKVKCDRTKPCSACCVRGLPRDCHFITEDGNYTPIQQSYELRKLRAENVQLKERFRALGIPIYDEEFDHTSPLGSHTDNVFSPAGKRPSTKQTLYQDSGWQNSIYFGAPGLATVISDFSSDHFDNRTTLAHIIPRPKDIFTSEDTPAYAFATLFSASSDECIPQLLSCLPAKHELTEYMNVFEHSVSIHIPVEVSTFETERFLLDAESNSHSCPSMLALILAVIALGAQHSIWGRNGSCDVAKMEAEAQKGNVYIAASMQALRLASFMHKPSLVAVQTLILIGKYLANSGKFLDAFILFGTTIRSAHSIGLHCNPKHLTSCSPTEAEVATRQKIWWYMLRIDEEYSMTFGRPLGISSIGTCCWPQVLTTDPNVLRLGDFIIQFTVLARQILRSDRLTDPQIDEFTKALCRLLDTMPETLQFDPAWTDTESPPSQDLWSLRTIATAKNAFNSCMLLLFDAIEYQRITDGVLKAEQTLSIFKELEENSVHKLARIAVEKISRALQTLHDLVAQSSQGNSESYGWQRNHTFGYGAGKNGVSQDWVGIENVMGNTGMQLLETYDLRTPYQETFNLISWDTP</sequence>
<dbReference type="EMBL" id="KB445570">
    <property type="protein sequence ID" value="EMD95703.1"/>
    <property type="molecule type" value="Genomic_DNA"/>
</dbReference>
<proteinExistence type="predicted"/>
<protein>
    <recommendedName>
        <fullName evidence="4">Zn(2)-C6 fungal-type domain-containing protein</fullName>
    </recommendedName>
</protein>
<dbReference type="SMART" id="SM00066">
    <property type="entry name" value="GAL4"/>
    <property type="match status" value="1"/>
</dbReference>
<evidence type="ECO:0000256" key="3">
    <source>
        <dbReference type="ARBA" id="ARBA00023242"/>
    </source>
</evidence>
<evidence type="ECO:0000259" key="4">
    <source>
        <dbReference type="PROSITE" id="PS50048"/>
    </source>
</evidence>
<evidence type="ECO:0000313" key="5">
    <source>
        <dbReference type="EMBL" id="EMD95703.1"/>
    </source>
</evidence>
<dbReference type="Proteomes" id="UP000016936">
    <property type="component" value="Unassembled WGS sequence"/>
</dbReference>
<dbReference type="AlphaFoldDB" id="M2V7H9"/>
<name>M2V7H9_COCH5</name>
<dbReference type="STRING" id="701091.M2V7H9"/>
<dbReference type="OMA" id="MGNTGMF"/>
<dbReference type="SMART" id="SM00906">
    <property type="entry name" value="Fungal_trans"/>
    <property type="match status" value="1"/>
</dbReference>
<keyword evidence="2" id="KW-0479">Metal-binding</keyword>
<keyword evidence="6" id="KW-1185">Reference proteome</keyword>
<reference evidence="6" key="2">
    <citation type="journal article" date="2013" name="PLoS Genet.">
        <title>Comparative genome structure, secondary metabolite, and effector coding capacity across Cochliobolus pathogens.</title>
        <authorList>
            <person name="Condon B.J."/>
            <person name="Leng Y."/>
            <person name="Wu D."/>
            <person name="Bushley K.E."/>
            <person name="Ohm R.A."/>
            <person name="Otillar R."/>
            <person name="Martin J."/>
            <person name="Schackwitz W."/>
            <person name="Grimwood J."/>
            <person name="MohdZainudin N."/>
            <person name="Xue C."/>
            <person name="Wang R."/>
            <person name="Manning V.A."/>
            <person name="Dhillon B."/>
            <person name="Tu Z.J."/>
            <person name="Steffenson B.J."/>
            <person name="Salamov A."/>
            <person name="Sun H."/>
            <person name="Lowry S."/>
            <person name="LaButti K."/>
            <person name="Han J."/>
            <person name="Copeland A."/>
            <person name="Lindquist E."/>
            <person name="Barry K."/>
            <person name="Schmutz J."/>
            <person name="Baker S.E."/>
            <person name="Ciuffetti L.M."/>
            <person name="Grigoriev I.V."/>
            <person name="Zhong S."/>
            <person name="Turgeon B.G."/>
        </authorList>
    </citation>
    <scope>NUCLEOTIDE SEQUENCE [LARGE SCALE GENOMIC DNA]</scope>
    <source>
        <strain evidence="6">C5 / ATCC 48332 / race O</strain>
    </source>
</reference>
<dbReference type="InterPro" id="IPR007219">
    <property type="entry name" value="XnlR_reg_dom"/>
</dbReference>